<proteinExistence type="predicted"/>
<reference evidence="3" key="1">
    <citation type="submission" date="2016-06" db="EMBL/GenBank/DDBJ databases">
        <title>Parallel loss of symbiosis genes in relatives of nitrogen-fixing non-legume Parasponia.</title>
        <authorList>
            <person name="Van Velzen R."/>
            <person name="Holmer R."/>
            <person name="Bu F."/>
            <person name="Rutten L."/>
            <person name="Van Zeijl A."/>
            <person name="Liu W."/>
            <person name="Santuari L."/>
            <person name="Cao Q."/>
            <person name="Sharma T."/>
            <person name="Shen D."/>
            <person name="Roswanjaya Y."/>
            <person name="Wardhani T."/>
            <person name="Kalhor M.S."/>
            <person name="Jansen J."/>
            <person name="Van den Hoogen J."/>
            <person name="Gungor B."/>
            <person name="Hartog M."/>
            <person name="Hontelez J."/>
            <person name="Verver J."/>
            <person name="Yang W.-C."/>
            <person name="Schijlen E."/>
            <person name="Repin R."/>
            <person name="Schilthuizen M."/>
            <person name="Schranz E."/>
            <person name="Heidstra R."/>
            <person name="Miyata K."/>
            <person name="Fedorova E."/>
            <person name="Kohlen W."/>
            <person name="Bisseling T."/>
            <person name="Smit S."/>
            <person name="Geurts R."/>
        </authorList>
    </citation>
    <scope>NUCLEOTIDE SEQUENCE [LARGE SCALE GENOMIC DNA]</scope>
    <source>
        <strain evidence="3">cv. WU1-14</strain>
    </source>
</reference>
<gene>
    <name evidence="2" type="ORF">PanWU01x14_116020</name>
</gene>
<dbReference type="OrthoDB" id="10270313at2759"/>
<keyword evidence="3" id="KW-1185">Reference proteome</keyword>
<comment type="caution">
    <text evidence="2">The sequence shown here is derived from an EMBL/GenBank/DDBJ whole genome shotgun (WGS) entry which is preliminary data.</text>
</comment>
<feature type="chain" id="PRO_5015152624" description="Secreted protein" evidence="1">
    <location>
        <begin position="26"/>
        <end position="76"/>
    </location>
</feature>
<evidence type="ECO:0000256" key="1">
    <source>
        <dbReference type="SAM" id="SignalP"/>
    </source>
</evidence>
<evidence type="ECO:0008006" key="4">
    <source>
        <dbReference type="Google" id="ProtNLM"/>
    </source>
</evidence>
<name>A0A2P5CX16_PARAD</name>
<sequence>MCREMQTKWWLFLIWAVVDMWKSQTKSTIPHFKWSADLKARNTSEIETLSPTHYNPPSLPTCTLKLHYTIITIIIL</sequence>
<accession>A0A2P5CX16</accession>
<evidence type="ECO:0000313" key="3">
    <source>
        <dbReference type="Proteomes" id="UP000237105"/>
    </source>
</evidence>
<organism evidence="2 3">
    <name type="scientific">Parasponia andersonii</name>
    <name type="common">Sponia andersonii</name>
    <dbReference type="NCBI Taxonomy" id="3476"/>
    <lineage>
        <taxon>Eukaryota</taxon>
        <taxon>Viridiplantae</taxon>
        <taxon>Streptophyta</taxon>
        <taxon>Embryophyta</taxon>
        <taxon>Tracheophyta</taxon>
        <taxon>Spermatophyta</taxon>
        <taxon>Magnoliopsida</taxon>
        <taxon>eudicotyledons</taxon>
        <taxon>Gunneridae</taxon>
        <taxon>Pentapetalae</taxon>
        <taxon>rosids</taxon>
        <taxon>fabids</taxon>
        <taxon>Rosales</taxon>
        <taxon>Cannabaceae</taxon>
        <taxon>Parasponia</taxon>
    </lineage>
</organism>
<dbReference type="AlphaFoldDB" id="A0A2P5CX16"/>
<feature type="signal peptide" evidence="1">
    <location>
        <begin position="1"/>
        <end position="25"/>
    </location>
</feature>
<keyword evidence="1" id="KW-0732">Signal</keyword>
<dbReference type="EMBL" id="JXTB01000086">
    <property type="protein sequence ID" value="PON65590.1"/>
    <property type="molecule type" value="Genomic_DNA"/>
</dbReference>
<protein>
    <recommendedName>
        <fullName evidence="4">Secreted protein</fullName>
    </recommendedName>
</protein>
<evidence type="ECO:0000313" key="2">
    <source>
        <dbReference type="EMBL" id="PON65590.1"/>
    </source>
</evidence>
<dbReference type="Proteomes" id="UP000237105">
    <property type="component" value="Unassembled WGS sequence"/>
</dbReference>